<dbReference type="GO" id="GO:0030659">
    <property type="term" value="C:cytoplasmic vesicle membrane"/>
    <property type="evidence" value="ECO:0007669"/>
    <property type="project" value="UniProtKB-SubCell"/>
</dbReference>
<comment type="caution">
    <text evidence="12">The sequence shown here is derived from an EMBL/GenBank/DDBJ whole genome shotgun (WGS) entry which is preliminary data.</text>
</comment>
<feature type="transmembrane region" description="Helical" evidence="10">
    <location>
        <begin position="239"/>
        <end position="260"/>
    </location>
</feature>
<evidence type="ECO:0000256" key="2">
    <source>
        <dbReference type="ARBA" id="ARBA00004653"/>
    </source>
</evidence>
<dbReference type="PANTHER" id="PTHR11132">
    <property type="entry name" value="SOLUTE CARRIER FAMILY 35"/>
    <property type="match status" value="1"/>
</dbReference>
<keyword evidence="6 10" id="KW-1133">Transmembrane helix</keyword>
<feature type="transmembrane region" description="Helical" evidence="10">
    <location>
        <begin position="141"/>
        <end position="159"/>
    </location>
</feature>
<evidence type="ECO:0000259" key="11">
    <source>
        <dbReference type="Pfam" id="PF03151"/>
    </source>
</evidence>
<evidence type="ECO:0000256" key="6">
    <source>
        <dbReference type="ARBA" id="ARBA00022989"/>
    </source>
</evidence>
<evidence type="ECO:0000256" key="1">
    <source>
        <dbReference type="ARBA" id="ARBA00004439"/>
    </source>
</evidence>
<evidence type="ECO:0000256" key="9">
    <source>
        <dbReference type="ARBA" id="ARBA00023329"/>
    </source>
</evidence>
<evidence type="ECO:0000313" key="12">
    <source>
        <dbReference type="EMBL" id="KAG0669861.1"/>
    </source>
</evidence>
<reference evidence="12 13" key="1">
    <citation type="submission" date="2020-11" db="EMBL/GenBank/DDBJ databases">
        <title>Kefir isolates.</title>
        <authorList>
            <person name="Marcisauskas S."/>
            <person name="Kim Y."/>
            <person name="Blasche S."/>
        </authorList>
    </citation>
    <scope>NUCLEOTIDE SEQUENCE [LARGE SCALE GENOMIC DNA]</scope>
    <source>
        <strain evidence="12 13">OG2</strain>
    </source>
</reference>
<dbReference type="InterPro" id="IPR013657">
    <property type="entry name" value="SCL35B1-4/HUT1"/>
</dbReference>
<evidence type="ECO:0000256" key="5">
    <source>
        <dbReference type="ARBA" id="ARBA00022692"/>
    </source>
</evidence>
<keyword evidence="7" id="KW-0333">Golgi apparatus</keyword>
<dbReference type="AlphaFoldDB" id="A0A9P6WE74"/>
<dbReference type="InterPro" id="IPR050186">
    <property type="entry name" value="TPT_transporter"/>
</dbReference>
<keyword evidence="5 10" id="KW-0812">Transmembrane</keyword>
<sequence>MWTNVLIYIVGWYCCAISLSVYNKWMFDPINGIGVEYPVLLTSFHQLTLWILSAIYIVVHEWVNPKAVQHRNSALVQSRNKDWSFFVKYIVPTAVATAGDIGFSNASFKFVPLTVYTIIKSSSIAFVLLFSCLFKLEKFHWKLGLIVLVMFFGVVMMVYRPNNSNDHNEQTQAAIVFGSLLVLASSCLSGLRWVYTQLILKKTASTAQSASDEENAHREEISISASQNIEKKDEKPHPIYTIHQLAPIMFITLVITSLIIERPLPGFLKSNLFKIEFEHNGETDFGSICRGIFLMILPGLDVFILTFCEFGILQLTKVLTLSIAGIVKEVLTILTGMIFLHERISGIYNWIGMTIVLLDVVYYNHFRYKQKQETEYIKLTGTESTSSIDKTGSFKVTVEPYSAATDFTLQEFEMDALSLTLSQTSDLGGTNSSIRSIGDMEPDNHK</sequence>
<feature type="transmembrane region" description="Helical" evidence="10">
    <location>
        <begin position="6"/>
        <end position="25"/>
    </location>
</feature>
<keyword evidence="9" id="KW-0968">Cytoplasmic vesicle</keyword>
<accession>A0A9P6WE74</accession>
<dbReference type="InterPro" id="IPR004853">
    <property type="entry name" value="Sugar_P_trans_dom"/>
</dbReference>
<evidence type="ECO:0000256" key="10">
    <source>
        <dbReference type="SAM" id="Phobius"/>
    </source>
</evidence>
<evidence type="ECO:0000256" key="3">
    <source>
        <dbReference type="ARBA" id="ARBA00022448"/>
    </source>
</evidence>
<name>A0A9P6WE74_MAUEX</name>
<evidence type="ECO:0000256" key="8">
    <source>
        <dbReference type="ARBA" id="ARBA00023136"/>
    </source>
</evidence>
<dbReference type="GO" id="GO:0055085">
    <property type="term" value="P:transmembrane transport"/>
    <property type="evidence" value="ECO:0007669"/>
    <property type="project" value="InterPro"/>
</dbReference>
<comment type="subcellular location">
    <subcellularLocation>
        <location evidence="1">Cytoplasmic vesicle membrane</location>
        <topology evidence="1">Multi-pass membrane protein</topology>
    </subcellularLocation>
    <subcellularLocation>
        <location evidence="2">Golgi apparatus membrane</location>
        <topology evidence="2">Multi-pass membrane protein</topology>
    </subcellularLocation>
</comment>
<feature type="domain" description="Sugar phosphate transporter" evidence="11">
    <location>
        <begin position="249"/>
        <end position="364"/>
    </location>
</feature>
<dbReference type="GO" id="GO:0000139">
    <property type="term" value="C:Golgi membrane"/>
    <property type="evidence" value="ECO:0007669"/>
    <property type="project" value="UniProtKB-SubCell"/>
</dbReference>
<dbReference type="Proteomes" id="UP000750334">
    <property type="component" value="Unassembled WGS sequence"/>
</dbReference>
<feature type="transmembrane region" description="Helical" evidence="10">
    <location>
        <begin position="113"/>
        <end position="134"/>
    </location>
</feature>
<feature type="transmembrane region" description="Helical" evidence="10">
    <location>
        <begin position="37"/>
        <end position="59"/>
    </location>
</feature>
<evidence type="ECO:0000256" key="4">
    <source>
        <dbReference type="ARBA" id="ARBA00022597"/>
    </source>
</evidence>
<dbReference type="Pfam" id="PF03151">
    <property type="entry name" value="TPT"/>
    <property type="match status" value="1"/>
</dbReference>
<protein>
    <submittedName>
        <fullName evidence="12">Triose-phosphate Transporter</fullName>
    </submittedName>
</protein>
<evidence type="ECO:0000256" key="7">
    <source>
        <dbReference type="ARBA" id="ARBA00023034"/>
    </source>
</evidence>
<gene>
    <name evidence="12" type="primary">CAS42</name>
    <name evidence="12" type="ORF">C6P45_003256</name>
</gene>
<proteinExistence type="predicted"/>
<organism evidence="12 13">
    <name type="scientific">Maudiozyma exigua</name>
    <name type="common">Yeast</name>
    <name type="synonym">Kazachstania exigua</name>
    <dbReference type="NCBI Taxonomy" id="34358"/>
    <lineage>
        <taxon>Eukaryota</taxon>
        <taxon>Fungi</taxon>
        <taxon>Dikarya</taxon>
        <taxon>Ascomycota</taxon>
        <taxon>Saccharomycotina</taxon>
        <taxon>Saccharomycetes</taxon>
        <taxon>Saccharomycetales</taxon>
        <taxon>Saccharomycetaceae</taxon>
        <taxon>Maudiozyma</taxon>
    </lineage>
</organism>
<keyword evidence="13" id="KW-1185">Reference proteome</keyword>
<dbReference type="EMBL" id="PUHR01000032">
    <property type="protein sequence ID" value="KAG0669861.1"/>
    <property type="molecule type" value="Genomic_DNA"/>
</dbReference>
<keyword evidence="3" id="KW-0813">Transport</keyword>
<dbReference type="Pfam" id="PF08449">
    <property type="entry name" value="UAA"/>
    <property type="match status" value="1"/>
</dbReference>
<feature type="transmembrane region" description="Helical" evidence="10">
    <location>
        <begin position="292"/>
        <end position="312"/>
    </location>
</feature>
<feature type="transmembrane region" description="Helical" evidence="10">
    <location>
        <begin position="319"/>
        <end position="341"/>
    </location>
</feature>
<keyword evidence="4" id="KW-0762">Sugar transport</keyword>
<feature type="transmembrane region" description="Helical" evidence="10">
    <location>
        <begin position="171"/>
        <end position="195"/>
    </location>
</feature>
<dbReference type="OrthoDB" id="18894at2759"/>
<keyword evidence="8 10" id="KW-0472">Membrane</keyword>
<feature type="transmembrane region" description="Helical" evidence="10">
    <location>
        <begin position="347"/>
        <end position="364"/>
    </location>
</feature>
<evidence type="ECO:0000313" key="13">
    <source>
        <dbReference type="Proteomes" id="UP000750334"/>
    </source>
</evidence>